<dbReference type="InterPro" id="IPR009776">
    <property type="entry name" value="Spore_0_M"/>
</dbReference>
<sequence length="354" mass="37569">MIFKRMLGALGVGGPSVDTILATPRVRPGGPLRGEVRIKGGDFDTDIQYVALGLVTRVESEYGEGEHVGLMEFLRAEVSGSFRLRAGEDRVIPFELPVPWEAPVTEIHGQRLHGMAMGVRTEVAVAGAVDKGDMDPVEIEPLPSQEAVLRAFAQLGFQFKSADLEQGHIYGADQRLPFYQEIEFYPPPAYSGLVNEVELTFVSGPGGMDVVLEADRRGGFHGSGDDSYGRWRVGHDEALHRDWAAEINGWLAALSQHGHGGAHGHGGHHDPYAHGGAHGHAGHGYGGHHDPYAHGGHHDHHGHRSGPGFGAVAAAGAAGLVGGFVAAEIVDEIGDAFEGDDDDSDFGGGDWGDD</sequence>
<dbReference type="RefSeq" id="WP_189249315.1">
    <property type="nucleotide sequence ID" value="NZ_BMQJ01000015.1"/>
</dbReference>
<feature type="region of interest" description="Disordered" evidence="1">
    <location>
        <begin position="335"/>
        <end position="354"/>
    </location>
</feature>
<keyword evidence="3" id="KW-1185">Reference proteome</keyword>
<feature type="compositionally biased region" description="Gly residues" evidence="1">
    <location>
        <begin position="276"/>
        <end position="285"/>
    </location>
</feature>
<dbReference type="PANTHER" id="PTHR40053:SF1">
    <property type="entry name" value="SPORULATION-CONTROL PROTEIN SPO0M"/>
    <property type="match status" value="1"/>
</dbReference>
<evidence type="ECO:0000313" key="2">
    <source>
        <dbReference type="EMBL" id="GGQ17336.1"/>
    </source>
</evidence>
<dbReference type="Pfam" id="PF07070">
    <property type="entry name" value="Spo0M"/>
    <property type="match status" value="1"/>
</dbReference>
<dbReference type="EMBL" id="BMQJ01000015">
    <property type="protein sequence ID" value="GGQ17336.1"/>
    <property type="molecule type" value="Genomic_DNA"/>
</dbReference>
<protein>
    <submittedName>
        <fullName evidence="2">Sporulation protein</fullName>
    </submittedName>
</protein>
<evidence type="ECO:0000256" key="1">
    <source>
        <dbReference type="SAM" id="MobiDB-lite"/>
    </source>
</evidence>
<name>A0ABQ2RAJ1_9ACTN</name>
<dbReference type="PANTHER" id="PTHR40053">
    <property type="entry name" value="SPORULATION-CONTROL PROTEIN SPO0M"/>
    <property type="match status" value="1"/>
</dbReference>
<accession>A0ABQ2RAJ1</accession>
<dbReference type="Proteomes" id="UP000611554">
    <property type="component" value="Unassembled WGS sequence"/>
</dbReference>
<gene>
    <name evidence="2" type="ORF">GCM10010140_54450</name>
</gene>
<organism evidence="2 3">
    <name type="scientific">Streptosporangium pseudovulgare</name>
    <dbReference type="NCBI Taxonomy" id="35765"/>
    <lineage>
        <taxon>Bacteria</taxon>
        <taxon>Bacillati</taxon>
        <taxon>Actinomycetota</taxon>
        <taxon>Actinomycetes</taxon>
        <taxon>Streptosporangiales</taxon>
        <taxon>Streptosporangiaceae</taxon>
        <taxon>Streptosporangium</taxon>
    </lineage>
</organism>
<reference evidence="3" key="1">
    <citation type="journal article" date="2019" name="Int. J. Syst. Evol. Microbiol.">
        <title>The Global Catalogue of Microorganisms (GCM) 10K type strain sequencing project: providing services to taxonomists for standard genome sequencing and annotation.</title>
        <authorList>
            <consortium name="The Broad Institute Genomics Platform"/>
            <consortium name="The Broad Institute Genome Sequencing Center for Infectious Disease"/>
            <person name="Wu L."/>
            <person name="Ma J."/>
        </authorList>
    </citation>
    <scope>NUCLEOTIDE SEQUENCE [LARGE SCALE GENOMIC DNA]</scope>
    <source>
        <strain evidence="3">JCM 3115</strain>
    </source>
</reference>
<evidence type="ECO:0000313" key="3">
    <source>
        <dbReference type="Proteomes" id="UP000611554"/>
    </source>
</evidence>
<feature type="region of interest" description="Disordered" evidence="1">
    <location>
        <begin position="258"/>
        <end position="308"/>
    </location>
</feature>
<proteinExistence type="predicted"/>
<comment type="caution">
    <text evidence="2">The sequence shown here is derived from an EMBL/GenBank/DDBJ whole genome shotgun (WGS) entry which is preliminary data.</text>
</comment>
<feature type="compositionally biased region" description="Basic residues" evidence="1">
    <location>
        <begin position="295"/>
        <end position="304"/>
    </location>
</feature>